<keyword evidence="6 10" id="KW-0067">ATP-binding</keyword>
<evidence type="ECO:0000256" key="4">
    <source>
        <dbReference type="ARBA" id="ARBA00022741"/>
    </source>
</evidence>
<feature type="compositionally biased region" description="Polar residues" evidence="11">
    <location>
        <begin position="150"/>
        <end position="160"/>
    </location>
</feature>
<dbReference type="STRING" id="37546.A0A1B0FBN0"/>
<keyword evidence="5" id="KW-0418">Kinase</keyword>
<dbReference type="Pfam" id="PF00786">
    <property type="entry name" value="PBD"/>
    <property type="match status" value="1"/>
</dbReference>
<feature type="compositionally biased region" description="Polar residues" evidence="11">
    <location>
        <begin position="1991"/>
        <end position="2001"/>
    </location>
</feature>
<feature type="region of interest" description="Disordered" evidence="11">
    <location>
        <begin position="1511"/>
        <end position="1530"/>
    </location>
</feature>
<evidence type="ECO:0000256" key="7">
    <source>
        <dbReference type="ARBA" id="ARBA00023137"/>
    </source>
</evidence>
<feature type="region of interest" description="Disordered" evidence="11">
    <location>
        <begin position="1159"/>
        <end position="1178"/>
    </location>
</feature>
<dbReference type="InterPro" id="IPR050198">
    <property type="entry name" value="Non-receptor_tyrosine_kinases"/>
</dbReference>
<feature type="region of interest" description="Disordered" evidence="11">
    <location>
        <begin position="1705"/>
        <end position="1739"/>
    </location>
</feature>
<dbReference type="CDD" id="cd05040">
    <property type="entry name" value="PTKc_Ack_like"/>
    <property type="match status" value="1"/>
</dbReference>
<evidence type="ECO:0000256" key="9">
    <source>
        <dbReference type="PROSITE-ProRule" id="PRU00192"/>
    </source>
</evidence>
<evidence type="ECO:0000256" key="1">
    <source>
        <dbReference type="ARBA" id="ARBA00011903"/>
    </source>
</evidence>
<keyword evidence="16" id="KW-1185">Reference proteome</keyword>
<dbReference type="SMART" id="SM00219">
    <property type="entry name" value="TyrKc"/>
    <property type="match status" value="1"/>
</dbReference>
<name>A0A1B0FBN0_GLOMM</name>
<evidence type="ECO:0000259" key="14">
    <source>
        <dbReference type="PROSITE" id="PS50108"/>
    </source>
</evidence>
<dbReference type="EMBL" id="CCAG010023619">
    <property type="status" value="NOT_ANNOTATED_CDS"/>
    <property type="molecule type" value="Genomic_DNA"/>
</dbReference>
<evidence type="ECO:0000256" key="8">
    <source>
        <dbReference type="ARBA" id="ARBA00047899"/>
    </source>
</evidence>
<keyword evidence="4 10" id="KW-0547">Nucleotide-binding</keyword>
<feature type="region of interest" description="Disordered" evidence="11">
    <location>
        <begin position="1207"/>
        <end position="1240"/>
    </location>
</feature>
<dbReference type="SMART" id="SM00285">
    <property type="entry name" value="PBD"/>
    <property type="match status" value="1"/>
</dbReference>
<keyword evidence="2 9" id="KW-0728">SH3 domain</keyword>
<dbReference type="InterPro" id="IPR000719">
    <property type="entry name" value="Prot_kinase_dom"/>
</dbReference>
<evidence type="ECO:0000256" key="10">
    <source>
        <dbReference type="PROSITE-ProRule" id="PRU10141"/>
    </source>
</evidence>
<evidence type="ECO:0000256" key="2">
    <source>
        <dbReference type="ARBA" id="ARBA00022443"/>
    </source>
</evidence>
<feature type="compositionally biased region" description="Polar residues" evidence="11">
    <location>
        <begin position="1207"/>
        <end position="1229"/>
    </location>
</feature>
<keyword evidence="7" id="KW-0829">Tyrosine-protein kinase</keyword>
<dbReference type="PhylomeDB" id="A0A1B0FBN0"/>
<dbReference type="GO" id="GO:0009792">
    <property type="term" value="P:embryo development ending in birth or egg hatching"/>
    <property type="evidence" value="ECO:0007669"/>
    <property type="project" value="UniProtKB-ARBA"/>
</dbReference>
<feature type="compositionally biased region" description="Basic residues" evidence="11">
    <location>
        <begin position="1767"/>
        <end position="1783"/>
    </location>
</feature>
<dbReference type="PROSITE" id="PS00109">
    <property type="entry name" value="PROTEIN_KINASE_TYR"/>
    <property type="match status" value="1"/>
</dbReference>
<evidence type="ECO:0000313" key="15">
    <source>
        <dbReference type="EnsemblMetazoa" id="GMOY000953-PA"/>
    </source>
</evidence>
<dbReference type="PROSITE" id="PS50108">
    <property type="entry name" value="CRIB"/>
    <property type="match status" value="1"/>
</dbReference>
<evidence type="ECO:0000256" key="11">
    <source>
        <dbReference type="SAM" id="MobiDB-lite"/>
    </source>
</evidence>
<dbReference type="InterPro" id="IPR011009">
    <property type="entry name" value="Kinase-like_dom_sf"/>
</dbReference>
<feature type="compositionally biased region" description="Basic and acidic residues" evidence="11">
    <location>
        <begin position="1266"/>
        <end position="1276"/>
    </location>
</feature>
<dbReference type="GO" id="GO:0004715">
    <property type="term" value="F:non-membrane spanning protein tyrosine kinase activity"/>
    <property type="evidence" value="ECO:0007669"/>
    <property type="project" value="UniProtKB-EC"/>
</dbReference>
<dbReference type="InterPro" id="IPR008266">
    <property type="entry name" value="Tyr_kinase_AS"/>
</dbReference>
<feature type="compositionally biased region" description="Basic and acidic residues" evidence="11">
    <location>
        <begin position="2002"/>
        <end position="2016"/>
    </location>
</feature>
<feature type="region of interest" description="Disordered" evidence="11">
    <location>
        <begin position="1760"/>
        <end position="1783"/>
    </location>
</feature>
<feature type="domain" description="Protein kinase" evidence="13">
    <location>
        <begin position="182"/>
        <end position="474"/>
    </location>
</feature>
<organism evidence="15 16">
    <name type="scientific">Glossina morsitans morsitans</name>
    <name type="common">Savannah tsetse fly</name>
    <dbReference type="NCBI Taxonomy" id="37546"/>
    <lineage>
        <taxon>Eukaryota</taxon>
        <taxon>Metazoa</taxon>
        <taxon>Ecdysozoa</taxon>
        <taxon>Arthropoda</taxon>
        <taxon>Hexapoda</taxon>
        <taxon>Insecta</taxon>
        <taxon>Pterygota</taxon>
        <taxon>Neoptera</taxon>
        <taxon>Endopterygota</taxon>
        <taxon>Diptera</taxon>
        <taxon>Brachycera</taxon>
        <taxon>Muscomorpha</taxon>
        <taxon>Hippoboscoidea</taxon>
        <taxon>Glossinidae</taxon>
        <taxon>Glossina</taxon>
    </lineage>
</organism>
<comment type="catalytic activity">
    <reaction evidence="8">
        <text>L-threonyl-[protein] + ATP = O-phospho-L-threonyl-[protein] + ADP + H(+)</text>
        <dbReference type="Rhea" id="RHEA:46608"/>
        <dbReference type="Rhea" id="RHEA-COMP:11060"/>
        <dbReference type="Rhea" id="RHEA-COMP:11605"/>
        <dbReference type="ChEBI" id="CHEBI:15378"/>
        <dbReference type="ChEBI" id="CHEBI:30013"/>
        <dbReference type="ChEBI" id="CHEBI:30616"/>
        <dbReference type="ChEBI" id="CHEBI:61977"/>
        <dbReference type="ChEBI" id="CHEBI:456216"/>
        <dbReference type="EC" id="2.7.11.1"/>
    </reaction>
</comment>
<feature type="binding site" evidence="10">
    <location>
        <position position="213"/>
    </location>
    <ligand>
        <name>ATP</name>
        <dbReference type="ChEBI" id="CHEBI:30616"/>
    </ligand>
</feature>
<dbReference type="InterPro" id="IPR000095">
    <property type="entry name" value="CRIB_dom"/>
</dbReference>
<keyword evidence="3" id="KW-0808">Transferase</keyword>
<feature type="region of interest" description="Disordered" evidence="11">
    <location>
        <begin position="723"/>
        <end position="750"/>
    </location>
</feature>
<dbReference type="InterPro" id="IPR055175">
    <property type="entry name" value="ACK/TNK-like_SAM"/>
</dbReference>
<evidence type="ECO:0000313" key="16">
    <source>
        <dbReference type="Proteomes" id="UP000092444"/>
    </source>
</evidence>
<sequence>MTTSAVLTIPMTMAEKGAIILNTAVYGNTLSKITRRGKCFMPLDCAQIDLYEFLTEAELQHYYNAVKNELKITNASQFKYATDEDLKSISMSRPEIRRLRKFYEKHFPHGYLSKIKRLLQAPTAIVKRDESSGSGAGGSTGTLGNASSTPGNLNSSSGAINKNNSSPSKAPNNKHIIPADAISVNKKLGTGEFGIVQQGVWTNGTERIQVAIKCLCRERMQSNPMEFLKEAAIMHSIEHENIVRLYGVVLATDSLMLVTELAHLRSLFECLKDAGLRVSFLTVPTLCEFALQICNGMRYLENKRLIHRDLAARNILVFSKNKVKISDFGLSRALGVGKDYYKTNFNVNLKLPIAWCAPECINYLRFTNASDVWAYGVCLWEMFSYGFQPWAALTGLQILEAIDAPNYQVNNTKQFFYVFKVKPFFILFCLFYLKRLEQPECCPREYYNLMMKCWQDDPSKRPKFNEIYEMLPEMKPEQLKAVDNCLESKTKDHLIYRQNDIITVLDRNTGTPFWKGVLNSGKTGLFNPSNTVAYVEGLPTLNRESFSRSTSDRASSKRKLRTEMISKPQNDFKHTGHVGIDGASFGDIAFLGSSQNYNHVPRQIVTPYKPSEDIEQTPLLLPPTPTSPDSLQTASGYFADDSQHSTSTMNPSFIPSTENTPKNFTNTNRQSNTFEFPTDHTNTNTNPFSMHKAGEDNANMTMALQNNNYGVENKEQLSWRQSLTAANRQSESFDEPHQYHEISDDDEMTPDKLDFGPSLLDEINSMFGSMTATTSTTLTTTITHNKNAEIDNSNTNTNTHNKRGDFSDLTSKLIRKNSAGATKKSKNSCGVVKPISVKDERILNQAIEIANEISARSMCSLVSDQPPPSTQSPKRKFSFRFPHLSNHPSSVEKAQTNIGLNTAGVGTASSTSHLHTLSPNSKKKNFTEELKSIPDLQVSSLTYAFDFFIRFIRCFRSMSSDLNNLTTSTSTVDIRIPLFDKKSSDFCFEKSREILSRPLTFGSQILASDNTNSIPPSLEEYKDSFASADRGEDSRKKTLNENLFDIENTLKALNLDFMHTYTDLDKTDSDETILNDQFSSIVSSIDDEISSAAGSLKSTGVFNYNNGKNTTTTTFDFNAATTHLDKHLQYMKNAQANNQNVGTAAEKCCSTPDTGFASRDTISLSRRSSQKSSYSPQDSYFSPSACNGIACFPLPYKNGAQRYNSENVTSPFRGSQITPHENSTTSVYSPKQLKLEEDDSCNRGHSKLRLRSMSFTDNLNPVSESYKYDKRRDQCTKHSQSSDDATSHRRRQIYKPRSIKARTLRRLSYNPITAAATSSSSSSEEESVHSIDCSIARSECDIRSRALISLNKRRRQGMTRKLFDDPHPDDHEQIIGAPNKLYGSNVSIKSAPHYNYGLANTRSGFNSATSRFMYKQQTYDESLVYDERIYDFGGSGAVAVAKGPNQNINNSKSNATALFTTSKVLRSSGNSGSGSGSSSATSSAVAAYSGLNNSAFPEFDVSRLTGLSPTSNLANTLPETNRTPPSSLSLTQINSTMVGCNTEFQWPEKIHASTVKQNDLLWRQQQQLDYNAYNDYRSHPSSTLSSSTSDSEQFEYRSEYMPPQGREAYKSLIERKPLLNATAAACLLGQLDPHIDRLNMTKTLPRRSMQRDEFCLSHGVNNFTTSPRFNGDIDRDLMIPPLQNAPRPTTLPTRGAANRARKAELGLLPSSQQRDSVDSSHSFAAAKTSDNISPCESPSYVTNTASFKLPDSMPADLNPLPVPPKEGKKHIQTNPKRHVRKKHIQTNPKRHVRKYPLILPANGVQRTLNKVIGTENTNLYNMAVTVNMTPNLCIKKTSQIATPTSPQAATAADYENFKNNERNYQNVEHSTTDDSASLQFESILEADFNKDQVLHTPDVTDGFYNFSIQKEHYHKSKEVEYDPKKLTGLYVNEDELRNLDIDGNLEKLKVNAAEHIRKIEIQNGMKMKTPPKQEEQIIVEKLDEIKTQTATLKMSSPSSLKGTEKSEENIDEEFKSRISPPVGNANTKRFFYVKTAKNELAGHALFQKVRESADKAAAVQTSDNEAQRHSTQMLKTDITEGEFFTAAVNRLGASNSVSCEDLLEFADKKPKGRERGIDSDEVRIMVKVLGKDTTPERCLGSLEFINWDVHKAIKILKLQNILNTLNLTLAETVDHLQSCDWDLHTTARRLKIMKT</sequence>
<dbReference type="PROSITE" id="PS50011">
    <property type="entry name" value="PROTEIN_KINASE_DOM"/>
    <property type="match status" value="1"/>
</dbReference>
<evidence type="ECO:0000259" key="13">
    <source>
        <dbReference type="PROSITE" id="PS50011"/>
    </source>
</evidence>
<reference evidence="15" key="1">
    <citation type="submission" date="2020-05" db="UniProtKB">
        <authorList>
            <consortium name="EnsemblMetazoa"/>
        </authorList>
    </citation>
    <scope>IDENTIFICATION</scope>
    <source>
        <strain evidence="15">Yale</strain>
    </source>
</reference>
<evidence type="ECO:0000256" key="6">
    <source>
        <dbReference type="ARBA" id="ARBA00022840"/>
    </source>
</evidence>
<proteinExistence type="predicted"/>
<dbReference type="PRINTS" id="PR00109">
    <property type="entry name" value="TYRKINASE"/>
</dbReference>
<feature type="region of interest" description="Disordered" evidence="11">
    <location>
        <begin position="1991"/>
        <end position="2019"/>
    </location>
</feature>
<dbReference type="CDD" id="cd09539">
    <property type="entry name" value="SAM_TNK-like"/>
    <property type="match status" value="1"/>
</dbReference>
<dbReference type="Pfam" id="PF07714">
    <property type="entry name" value="PK_Tyr_Ser-Thr"/>
    <property type="match status" value="1"/>
</dbReference>
<dbReference type="EnsemblMetazoa" id="GMOY000953-RA">
    <property type="protein sequence ID" value="GMOY000953-PA"/>
    <property type="gene ID" value="GMOY000953"/>
</dbReference>
<feature type="compositionally biased region" description="Polar residues" evidence="11">
    <location>
        <begin position="644"/>
        <end position="664"/>
    </location>
</feature>
<feature type="compositionally biased region" description="Low complexity" evidence="11">
    <location>
        <begin position="1579"/>
        <end position="1591"/>
    </location>
</feature>
<dbReference type="GO" id="GO:0005524">
    <property type="term" value="F:ATP binding"/>
    <property type="evidence" value="ECO:0007669"/>
    <property type="project" value="UniProtKB-UniRule"/>
</dbReference>
<evidence type="ECO:0000259" key="12">
    <source>
        <dbReference type="PROSITE" id="PS50002"/>
    </source>
</evidence>
<dbReference type="InterPro" id="IPR001452">
    <property type="entry name" value="SH3_domain"/>
</dbReference>
<dbReference type="SUPFAM" id="SSF56112">
    <property type="entry name" value="Protein kinase-like (PK-like)"/>
    <property type="match status" value="1"/>
</dbReference>
<feature type="compositionally biased region" description="Low complexity" evidence="11">
    <location>
        <begin position="1163"/>
        <end position="1178"/>
    </location>
</feature>
<dbReference type="GO" id="GO:0002009">
    <property type="term" value="P:morphogenesis of an epithelium"/>
    <property type="evidence" value="ECO:0007669"/>
    <property type="project" value="UniProtKB-ARBA"/>
</dbReference>
<dbReference type="PANTHER" id="PTHR24418">
    <property type="entry name" value="TYROSINE-PROTEIN KINASE"/>
    <property type="match status" value="1"/>
</dbReference>
<feature type="domain" description="SH3" evidence="12">
    <location>
        <begin position="474"/>
        <end position="536"/>
    </location>
</feature>
<evidence type="ECO:0000256" key="3">
    <source>
        <dbReference type="ARBA" id="ARBA00022679"/>
    </source>
</evidence>
<accession>A0A1B0FBN0</accession>
<feature type="compositionally biased region" description="Polar residues" evidence="11">
    <location>
        <begin position="1709"/>
        <end position="1739"/>
    </location>
</feature>
<dbReference type="CDD" id="cd00132">
    <property type="entry name" value="CRIB"/>
    <property type="match status" value="1"/>
</dbReference>
<dbReference type="PROSITE" id="PS00107">
    <property type="entry name" value="PROTEIN_KINASE_ATP"/>
    <property type="match status" value="1"/>
</dbReference>
<dbReference type="PROSITE" id="PS50002">
    <property type="entry name" value="SH3"/>
    <property type="match status" value="1"/>
</dbReference>
<feature type="region of interest" description="Disordered" evidence="11">
    <location>
        <begin position="1266"/>
        <end position="1297"/>
    </location>
</feature>
<dbReference type="FunFam" id="1.10.510.10:FF:000521">
    <property type="entry name" value="Tyrosine-protein kinase pr2"/>
    <property type="match status" value="1"/>
</dbReference>
<dbReference type="EC" id="2.7.10.2" evidence="1"/>
<feature type="region of interest" description="Disordered" evidence="11">
    <location>
        <begin position="643"/>
        <end position="664"/>
    </location>
</feature>
<dbReference type="Gene3D" id="3.30.200.20">
    <property type="entry name" value="Phosphorylase Kinase, domain 1"/>
    <property type="match status" value="1"/>
</dbReference>
<protein>
    <recommendedName>
        <fullName evidence="1">non-specific protein-tyrosine kinase</fullName>
        <ecNumber evidence="1">2.7.10.2</ecNumber>
    </recommendedName>
</protein>
<dbReference type="FunFam" id="2.30.30.40:FF:000249">
    <property type="entry name" value="Activated Cdc42 kinase-like"/>
    <property type="match status" value="1"/>
</dbReference>
<feature type="region of interest" description="Disordered" evidence="11">
    <location>
        <begin position="1574"/>
        <end position="1593"/>
    </location>
</feature>
<dbReference type="Pfam" id="PF22931">
    <property type="entry name" value="SAM_TNK"/>
    <property type="match status" value="1"/>
</dbReference>
<dbReference type="InterPro" id="IPR020635">
    <property type="entry name" value="Tyr_kinase_cat_dom"/>
</dbReference>
<dbReference type="GO" id="GO:0004674">
    <property type="term" value="F:protein serine/threonine kinase activity"/>
    <property type="evidence" value="ECO:0007669"/>
    <property type="project" value="UniProtKB-EC"/>
</dbReference>
<dbReference type="InterPro" id="IPR049587">
    <property type="entry name" value="TNK-like_SAM"/>
</dbReference>
<dbReference type="Gene3D" id="1.10.510.10">
    <property type="entry name" value="Transferase(Phosphotransferase) domain 1"/>
    <property type="match status" value="1"/>
</dbReference>
<dbReference type="Proteomes" id="UP000092444">
    <property type="component" value="Unassembled WGS sequence"/>
</dbReference>
<dbReference type="InterPro" id="IPR017441">
    <property type="entry name" value="Protein_kinase_ATP_BS"/>
</dbReference>
<feature type="region of interest" description="Disordered" evidence="11">
    <location>
        <begin position="129"/>
        <end position="174"/>
    </location>
</feature>
<feature type="domain" description="CRIB" evidence="14">
    <location>
        <begin position="565"/>
        <end position="579"/>
    </location>
</feature>
<dbReference type="InterPro" id="IPR001245">
    <property type="entry name" value="Ser-Thr/Tyr_kinase_cat_dom"/>
</dbReference>
<feature type="compositionally biased region" description="Low complexity" evidence="11">
    <location>
        <begin position="161"/>
        <end position="174"/>
    </location>
</feature>
<feature type="compositionally biased region" description="Basic residues" evidence="11">
    <location>
        <begin position="1288"/>
        <end position="1297"/>
    </location>
</feature>
<evidence type="ECO:0000256" key="5">
    <source>
        <dbReference type="ARBA" id="ARBA00022777"/>
    </source>
</evidence>